<comment type="similarity">
    <text evidence="1 5">Belongs to the antibiotic N-acetyltransferase family.</text>
</comment>
<keyword evidence="4 5" id="KW-0012">Acyltransferase</keyword>
<name>A0A934MH59_9HYPH</name>
<organism evidence="6 7">
    <name type="scientific">Devosia sediminis</name>
    <dbReference type="NCBI Taxonomy" id="2798801"/>
    <lineage>
        <taxon>Bacteria</taxon>
        <taxon>Pseudomonadati</taxon>
        <taxon>Pseudomonadota</taxon>
        <taxon>Alphaproteobacteria</taxon>
        <taxon>Hyphomicrobiales</taxon>
        <taxon>Devosiaceae</taxon>
        <taxon>Devosia</taxon>
    </lineage>
</organism>
<evidence type="ECO:0000256" key="4">
    <source>
        <dbReference type="ARBA" id="ARBA00023315"/>
    </source>
</evidence>
<dbReference type="Pfam" id="PF02522">
    <property type="entry name" value="Antibiotic_NAT"/>
    <property type="match status" value="1"/>
</dbReference>
<evidence type="ECO:0000256" key="1">
    <source>
        <dbReference type="ARBA" id="ARBA00006383"/>
    </source>
</evidence>
<dbReference type="PANTHER" id="PTHR11104">
    <property type="entry name" value="AMINOGLYCOSIDE N3-ACETYLTRANSFERASE"/>
    <property type="match status" value="1"/>
</dbReference>
<keyword evidence="3 5" id="KW-0808">Transferase</keyword>
<dbReference type="NCBIfam" id="NF033082">
    <property type="entry name" value="AAC_3"/>
    <property type="match status" value="1"/>
</dbReference>
<dbReference type="RefSeq" id="WP_198875948.1">
    <property type="nucleotide sequence ID" value="NZ_JAEKMH010000002.1"/>
</dbReference>
<dbReference type="Proteomes" id="UP000602124">
    <property type="component" value="Unassembled WGS sequence"/>
</dbReference>
<comment type="caution">
    <text evidence="6">The sequence shown here is derived from an EMBL/GenBank/DDBJ whole genome shotgun (WGS) entry which is preliminary data.</text>
</comment>
<evidence type="ECO:0000256" key="2">
    <source>
        <dbReference type="ARBA" id="ARBA00012882"/>
    </source>
</evidence>
<reference evidence="6" key="1">
    <citation type="submission" date="2020-12" db="EMBL/GenBank/DDBJ databases">
        <title>Devosia sp. MSA67 isolated from Mo River.</title>
        <authorList>
            <person name="Ma F."/>
            <person name="Zi Z."/>
        </authorList>
    </citation>
    <scope>NUCLEOTIDE SEQUENCE</scope>
    <source>
        <strain evidence="6">MSA67</strain>
    </source>
</reference>
<evidence type="ECO:0000256" key="3">
    <source>
        <dbReference type="ARBA" id="ARBA00022679"/>
    </source>
</evidence>
<keyword evidence="7" id="KW-1185">Reference proteome</keyword>
<accession>A0A934MH59</accession>
<evidence type="ECO:0000256" key="5">
    <source>
        <dbReference type="RuleBase" id="RU365031"/>
    </source>
</evidence>
<keyword evidence="5" id="KW-0046">Antibiotic resistance</keyword>
<dbReference type="GO" id="GO:0046353">
    <property type="term" value="F:aminoglycoside 3-N-acetyltransferase activity"/>
    <property type="evidence" value="ECO:0007669"/>
    <property type="project" value="UniProtKB-EC"/>
</dbReference>
<gene>
    <name evidence="6" type="primary">aac(3)</name>
    <name evidence="6" type="ORF">JEQ47_08280</name>
</gene>
<dbReference type="AlphaFoldDB" id="A0A934MH59"/>
<protein>
    <recommendedName>
        <fullName evidence="2 5">Aminoglycoside N(3)-acetyltransferase</fullName>
        <ecNumber evidence="5">2.3.1.-</ecNumber>
    </recommendedName>
</protein>
<dbReference type="InterPro" id="IPR003679">
    <property type="entry name" value="Amioglycoside_AcTrfase"/>
</dbReference>
<dbReference type="EMBL" id="JAEKMH010000002">
    <property type="protein sequence ID" value="MBJ3784712.1"/>
    <property type="molecule type" value="Genomic_DNA"/>
</dbReference>
<dbReference type="SUPFAM" id="SSF110710">
    <property type="entry name" value="TTHA0583/YokD-like"/>
    <property type="match status" value="1"/>
</dbReference>
<proteinExistence type="inferred from homology"/>
<dbReference type="GO" id="GO:0046677">
    <property type="term" value="P:response to antibiotic"/>
    <property type="evidence" value="ECO:0007669"/>
    <property type="project" value="UniProtKB-KW"/>
</dbReference>
<dbReference type="InterPro" id="IPR028345">
    <property type="entry name" value="Antibiotic_NAT-like"/>
</dbReference>
<dbReference type="EC" id="2.3.1.-" evidence="5"/>
<dbReference type="PANTHER" id="PTHR11104:SF0">
    <property type="entry name" value="SPBETA PROPHAGE-DERIVED AMINOGLYCOSIDE N(3')-ACETYLTRANSFERASE-LIKE PROTEIN YOKD"/>
    <property type="match status" value="1"/>
</dbReference>
<evidence type="ECO:0000313" key="6">
    <source>
        <dbReference type="EMBL" id="MBJ3784712.1"/>
    </source>
</evidence>
<sequence>MLLEQKELGADDFVAQLRSLGVVEGDRLMVHASMKALGPMTGGAMGVAEGLLAAVGPSGTLMAYVSWDHSPYEETLGGASMTIAERDAWPVFDPADAPPYSGWGILNTYLLRLPGARRSGNPDASMAAVGKDADYLIADHPLGTGYGPGSPLERFVKLGGKVLMLGAPLDSVTLLHYTEAVADIPGKRWVTYEVPVLRDGRKSWEMVRELDSNGIIDVYAREGEPDAVETIATAYVAEGRHREGRVGQAHCYLFDATDLHKFGLDYLETRHGSGQ</sequence>
<comment type="catalytic activity">
    <reaction evidence="5">
        <text>a 2-deoxystreptamine antibiotic + acetyl-CoA = an N(3)-acetyl-2-deoxystreptamine antibiotic + CoA + H(+)</text>
        <dbReference type="Rhea" id="RHEA:12665"/>
        <dbReference type="ChEBI" id="CHEBI:15378"/>
        <dbReference type="ChEBI" id="CHEBI:57287"/>
        <dbReference type="ChEBI" id="CHEBI:57288"/>
        <dbReference type="ChEBI" id="CHEBI:57921"/>
        <dbReference type="ChEBI" id="CHEBI:77452"/>
        <dbReference type="EC" id="2.3.1.81"/>
    </reaction>
</comment>
<evidence type="ECO:0000313" key="7">
    <source>
        <dbReference type="Proteomes" id="UP000602124"/>
    </source>
</evidence>